<name>A0A8X7Y6F9_POPTO</name>
<dbReference type="InterPro" id="IPR001611">
    <property type="entry name" value="Leu-rich_rpt"/>
</dbReference>
<proteinExistence type="inferred from homology"/>
<evidence type="ECO:0000256" key="3">
    <source>
        <dbReference type="ARBA" id="ARBA00022614"/>
    </source>
</evidence>
<keyword evidence="18" id="KW-1185">Reference proteome</keyword>
<comment type="similarity">
    <text evidence="12">Belongs to the protein kinase superfamily.</text>
</comment>
<dbReference type="Pfam" id="PF07714">
    <property type="entry name" value="PK_Tyr_Ser-Thr"/>
    <property type="match status" value="1"/>
</dbReference>
<feature type="region of interest" description="Disordered" evidence="14">
    <location>
        <begin position="369"/>
        <end position="396"/>
    </location>
</feature>
<accession>A0A8X7Y6F9</accession>
<dbReference type="GO" id="GO:0005524">
    <property type="term" value="F:ATP binding"/>
    <property type="evidence" value="ECO:0007669"/>
    <property type="project" value="UniProtKB-UniRule"/>
</dbReference>
<evidence type="ECO:0000256" key="1">
    <source>
        <dbReference type="ARBA" id="ARBA00004167"/>
    </source>
</evidence>
<evidence type="ECO:0000256" key="12">
    <source>
        <dbReference type="ARBA" id="ARBA00038349"/>
    </source>
</evidence>
<dbReference type="GO" id="GO:0004672">
    <property type="term" value="F:protein kinase activity"/>
    <property type="evidence" value="ECO:0007669"/>
    <property type="project" value="InterPro"/>
</dbReference>
<keyword evidence="9 15" id="KW-1133">Transmembrane helix</keyword>
<evidence type="ECO:0000256" key="8">
    <source>
        <dbReference type="ARBA" id="ARBA00022840"/>
    </source>
</evidence>
<keyword evidence="3" id="KW-0433">Leucine-rich repeat</keyword>
<evidence type="ECO:0000256" key="9">
    <source>
        <dbReference type="ARBA" id="ARBA00022989"/>
    </source>
</evidence>
<dbReference type="InterPro" id="IPR000719">
    <property type="entry name" value="Prot_kinase_dom"/>
</dbReference>
<keyword evidence="5" id="KW-0732">Signal</keyword>
<dbReference type="PANTHER" id="PTHR48010">
    <property type="entry name" value="OS05G0588300 PROTEIN"/>
    <property type="match status" value="1"/>
</dbReference>
<feature type="region of interest" description="Disordered" evidence="14">
    <location>
        <begin position="773"/>
        <end position="794"/>
    </location>
</feature>
<dbReference type="PANTHER" id="PTHR48010:SF64">
    <property type="entry name" value="PROTEIN KINASE DOMAIN-CONTAINING PROTEIN"/>
    <property type="match status" value="1"/>
</dbReference>
<dbReference type="PROSITE" id="PS50011">
    <property type="entry name" value="PROTEIN_KINASE_DOM"/>
    <property type="match status" value="1"/>
</dbReference>
<dbReference type="Pfam" id="PF00560">
    <property type="entry name" value="LRR_1"/>
    <property type="match status" value="3"/>
</dbReference>
<keyword evidence="11" id="KW-0675">Receptor</keyword>
<dbReference type="FunFam" id="3.80.10.10:FF:000431">
    <property type="entry name" value="Leucine-rich repeat receptor-like protein kinase"/>
    <property type="match status" value="1"/>
</dbReference>
<evidence type="ECO:0000256" key="5">
    <source>
        <dbReference type="ARBA" id="ARBA00022729"/>
    </source>
</evidence>
<feature type="transmembrane region" description="Helical" evidence="15">
    <location>
        <begin position="74"/>
        <end position="94"/>
    </location>
</feature>
<protein>
    <recommendedName>
        <fullName evidence="16">Protein kinase domain-containing protein</fullName>
    </recommendedName>
</protein>
<comment type="caution">
    <text evidence="17">The sequence shown here is derived from an EMBL/GenBank/DDBJ whole genome shotgun (WGS) entry which is preliminary data.</text>
</comment>
<dbReference type="CDD" id="cd14066">
    <property type="entry name" value="STKc_IRAK"/>
    <property type="match status" value="1"/>
</dbReference>
<sequence length="794" mass="86804">MQVKPMLLGPVGVSELPYSYPSVQCWTHTDAQGWKQHRRKLFQQDKAKTLPGYDYLCYRFAPLNAGMTSCPFPLFFYWLTKHLVLTVIMGLTAFGPECYYGAHSRQLNPSGKGYEMLFDDVSENGELIITQVDISSADSMMMLSFSVALTWSLLLLFLHHSVAALLSDRQALLEFASAVPHSPKLNWNSSIPMCTSWVGITCNTKGSRVVAVHLPGVGLYGPIPAKTLGKLDSLTILSLRSNFLSGDLPADLLSLPSLHSMYLQHNNLSGNIPSSFSPRTSMLDLSFNSFTGLIPAAIQNLTHLTSLSLQNNLLSGPIPEFNTSGLTQLNLSHNLLNGSIPAALQKFPTTSFEGNNMLCGPPLKLCNVSTPSPSPSPTSLPPPPTVTKRPSDGSKKKLSRGYIIGIVAGGSALLLFLLVMIVVCCVKKTSGESNGVLKGKGGRTEKPSKDFGSGVQEAEKNKLVFFEGCSCNFDLEDLLRASAEVLGKGSYGTTYKAILEEGMTVAVKRLKEVVVGKKEFEQQMEIVGSVARHPHVMPLRAYYYSKDEKLLVYDYAPSGSFFTVLHGMFRLPSCSFLPSFPGLAPLLACFGNREVGRTALDWESRVKICLGTAKGIAYIHSACGGKFVHGNIKSSNVLLMQDLHGCISDFGLTPLLSYPSVPSRSAGYRAPEVIDTRKSTQKSDVYSFGVVLLEMLTGKAPVQSPGQDDVIDLPRWVQSVVREEWTAEVFDEELMRYQNIEEEMVEMLQIAMACVAVVPDTRPTMEEVVRMIEEVGPSESENRPSSEENKGSDT</sequence>
<evidence type="ECO:0000313" key="18">
    <source>
        <dbReference type="Proteomes" id="UP000886885"/>
    </source>
</evidence>
<dbReference type="Pfam" id="PF08263">
    <property type="entry name" value="LRRNT_2"/>
    <property type="match status" value="1"/>
</dbReference>
<gene>
    <name evidence="17" type="ORF">POTOM_053125</name>
</gene>
<dbReference type="FunFam" id="1.10.510.10:FF:000095">
    <property type="entry name" value="protein STRUBBELIG-RECEPTOR FAMILY 8"/>
    <property type="match status" value="1"/>
</dbReference>
<dbReference type="Proteomes" id="UP000886885">
    <property type="component" value="Chromosome 16D"/>
</dbReference>
<evidence type="ECO:0000259" key="16">
    <source>
        <dbReference type="PROSITE" id="PS50011"/>
    </source>
</evidence>
<dbReference type="InterPro" id="IPR050994">
    <property type="entry name" value="At_inactive_RLKs"/>
</dbReference>
<keyword evidence="8 13" id="KW-0067">ATP-binding</keyword>
<keyword evidence="7 13" id="KW-0547">Nucleotide-binding</keyword>
<evidence type="ECO:0000256" key="6">
    <source>
        <dbReference type="ARBA" id="ARBA00022737"/>
    </source>
</evidence>
<evidence type="ECO:0000256" key="10">
    <source>
        <dbReference type="ARBA" id="ARBA00023136"/>
    </source>
</evidence>
<dbReference type="FunFam" id="3.80.10.10:FF:000731">
    <property type="entry name" value="Leucine-rich repeat receptor-like protein kinase"/>
    <property type="match status" value="1"/>
</dbReference>
<feature type="domain" description="Protein kinase" evidence="16">
    <location>
        <begin position="480"/>
        <end position="775"/>
    </location>
</feature>
<evidence type="ECO:0000256" key="4">
    <source>
        <dbReference type="ARBA" id="ARBA00022692"/>
    </source>
</evidence>
<dbReference type="EMBL" id="JAAWWB010000032">
    <property type="protein sequence ID" value="KAG6744405.1"/>
    <property type="molecule type" value="Genomic_DNA"/>
</dbReference>
<dbReference type="InterPro" id="IPR001245">
    <property type="entry name" value="Ser-Thr/Tyr_kinase_cat_dom"/>
</dbReference>
<organism evidence="17 18">
    <name type="scientific">Populus tomentosa</name>
    <name type="common">Chinese white poplar</name>
    <dbReference type="NCBI Taxonomy" id="118781"/>
    <lineage>
        <taxon>Eukaryota</taxon>
        <taxon>Viridiplantae</taxon>
        <taxon>Streptophyta</taxon>
        <taxon>Embryophyta</taxon>
        <taxon>Tracheophyta</taxon>
        <taxon>Spermatophyta</taxon>
        <taxon>Magnoliopsida</taxon>
        <taxon>eudicotyledons</taxon>
        <taxon>Gunneridae</taxon>
        <taxon>Pentapetalae</taxon>
        <taxon>rosids</taxon>
        <taxon>fabids</taxon>
        <taxon>Malpighiales</taxon>
        <taxon>Salicaceae</taxon>
        <taxon>Saliceae</taxon>
        <taxon>Populus</taxon>
    </lineage>
</organism>
<evidence type="ECO:0000256" key="7">
    <source>
        <dbReference type="ARBA" id="ARBA00022741"/>
    </source>
</evidence>
<dbReference type="InterPro" id="IPR017441">
    <property type="entry name" value="Protein_kinase_ATP_BS"/>
</dbReference>
<keyword evidence="4 15" id="KW-0812">Transmembrane</keyword>
<evidence type="ECO:0000256" key="14">
    <source>
        <dbReference type="SAM" id="MobiDB-lite"/>
    </source>
</evidence>
<evidence type="ECO:0000256" key="11">
    <source>
        <dbReference type="ARBA" id="ARBA00023170"/>
    </source>
</evidence>
<dbReference type="PROSITE" id="PS00107">
    <property type="entry name" value="PROTEIN_KINASE_ATP"/>
    <property type="match status" value="1"/>
</dbReference>
<dbReference type="InterPro" id="IPR013210">
    <property type="entry name" value="LRR_N_plant-typ"/>
</dbReference>
<keyword evidence="10 15" id="KW-0472">Membrane</keyword>
<evidence type="ECO:0000313" key="17">
    <source>
        <dbReference type="EMBL" id="KAG6744405.1"/>
    </source>
</evidence>
<dbReference type="FunFam" id="3.30.200.20:FF:000307">
    <property type="entry name" value="pollen receptor-like kinase 1"/>
    <property type="match status" value="1"/>
</dbReference>
<dbReference type="GO" id="GO:0016020">
    <property type="term" value="C:membrane"/>
    <property type="evidence" value="ECO:0007669"/>
    <property type="project" value="UniProtKB-SubCell"/>
</dbReference>
<evidence type="ECO:0000256" key="2">
    <source>
        <dbReference type="ARBA" id="ARBA00022553"/>
    </source>
</evidence>
<feature type="compositionally biased region" description="Basic and acidic residues" evidence="14">
    <location>
        <begin position="780"/>
        <end position="794"/>
    </location>
</feature>
<keyword evidence="2" id="KW-0597">Phosphoprotein</keyword>
<feature type="transmembrane region" description="Helical" evidence="15">
    <location>
        <begin position="402"/>
        <end position="423"/>
    </location>
</feature>
<feature type="compositionally biased region" description="Pro residues" evidence="14">
    <location>
        <begin position="372"/>
        <end position="385"/>
    </location>
</feature>
<dbReference type="OrthoDB" id="69842at2759"/>
<feature type="binding site" evidence="13">
    <location>
        <position position="517"/>
    </location>
    <ligand>
        <name>ATP</name>
        <dbReference type="ChEBI" id="CHEBI:30616"/>
    </ligand>
</feature>
<comment type="subcellular location">
    <subcellularLocation>
        <location evidence="1">Membrane</location>
        <topology evidence="1">Single-pass membrane protein</topology>
    </subcellularLocation>
</comment>
<evidence type="ECO:0000256" key="13">
    <source>
        <dbReference type="PROSITE-ProRule" id="PRU10141"/>
    </source>
</evidence>
<feature type="transmembrane region" description="Helical" evidence="15">
    <location>
        <begin position="140"/>
        <end position="159"/>
    </location>
</feature>
<dbReference type="AlphaFoldDB" id="A0A8X7Y6F9"/>
<keyword evidence="6" id="KW-0677">Repeat</keyword>
<reference evidence="17" key="1">
    <citation type="journal article" date="2020" name="bioRxiv">
        <title>Hybrid origin of Populus tomentosa Carr. identified through genome sequencing and phylogenomic analysis.</title>
        <authorList>
            <person name="An X."/>
            <person name="Gao K."/>
            <person name="Chen Z."/>
            <person name="Li J."/>
            <person name="Yang X."/>
            <person name="Yang X."/>
            <person name="Zhou J."/>
            <person name="Guo T."/>
            <person name="Zhao T."/>
            <person name="Huang S."/>
            <person name="Miao D."/>
            <person name="Khan W.U."/>
            <person name="Rao P."/>
            <person name="Ye M."/>
            <person name="Lei B."/>
            <person name="Liao W."/>
            <person name="Wang J."/>
            <person name="Ji L."/>
            <person name="Li Y."/>
            <person name="Guo B."/>
            <person name="Mustafa N.S."/>
            <person name="Li S."/>
            <person name="Yun Q."/>
            <person name="Keller S.R."/>
            <person name="Mao J."/>
            <person name="Zhang R."/>
            <person name="Strauss S.H."/>
        </authorList>
    </citation>
    <scope>NUCLEOTIDE SEQUENCE</scope>
    <source>
        <strain evidence="17">GM15</strain>
        <tissue evidence="17">Leaf</tissue>
    </source>
</reference>
<evidence type="ECO:0000256" key="15">
    <source>
        <dbReference type="SAM" id="Phobius"/>
    </source>
</evidence>